<dbReference type="Gene3D" id="1.10.20.10">
    <property type="entry name" value="Histone, subunit A"/>
    <property type="match status" value="2"/>
</dbReference>
<dbReference type="InterPro" id="IPR000164">
    <property type="entry name" value="Histone_H3/CENP-A"/>
</dbReference>
<name>A0A7R8CEL2_LEPSM</name>
<gene>
    <name evidence="2" type="ORF">LSAA_2733</name>
</gene>
<dbReference type="GO" id="GO:0003677">
    <property type="term" value="F:DNA binding"/>
    <property type="evidence" value="ECO:0007669"/>
    <property type="project" value="InterPro"/>
</dbReference>
<dbReference type="Proteomes" id="UP000675881">
    <property type="component" value="Chromosome 10"/>
</dbReference>
<dbReference type="EMBL" id="HG994589">
    <property type="protein sequence ID" value="CAF2796388.1"/>
    <property type="molecule type" value="Genomic_DNA"/>
</dbReference>
<evidence type="ECO:0000256" key="1">
    <source>
        <dbReference type="ARBA" id="ARBA00010343"/>
    </source>
</evidence>
<evidence type="ECO:0000313" key="3">
    <source>
        <dbReference type="Proteomes" id="UP000675881"/>
    </source>
</evidence>
<dbReference type="AlphaFoldDB" id="A0A7R8CEL2"/>
<comment type="similarity">
    <text evidence="1">Belongs to the histone H3 family.</text>
</comment>
<dbReference type="GO" id="GO:0000786">
    <property type="term" value="C:nucleosome"/>
    <property type="evidence" value="ECO:0007669"/>
    <property type="project" value="InterPro"/>
</dbReference>
<reference evidence="2" key="1">
    <citation type="submission" date="2021-02" db="EMBL/GenBank/DDBJ databases">
        <authorList>
            <person name="Bekaert M."/>
        </authorList>
    </citation>
    <scope>NUCLEOTIDE SEQUENCE</scope>
    <source>
        <strain evidence="2">IoA-00</strain>
    </source>
</reference>
<keyword evidence="3" id="KW-1185">Reference proteome</keyword>
<dbReference type="GO" id="GO:0046982">
    <property type="term" value="F:protein heterodimerization activity"/>
    <property type="evidence" value="ECO:0007669"/>
    <property type="project" value="InterPro"/>
</dbReference>
<protein>
    <submittedName>
        <fullName evidence="2">H3</fullName>
    </submittedName>
</protein>
<evidence type="ECO:0000313" key="2">
    <source>
        <dbReference type="EMBL" id="CAF2796388.1"/>
    </source>
</evidence>
<accession>A0A7R8CEL2</accession>
<dbReference type="InterPro" id="IPR009072">
    <property type="entry name" value="Histone-fold"/>
</dbReference>
<sequence length="116" mass="13226">MAHSKKTAPKLTGRKAHRKQFATKGACKLAPVAGGVKKSHCFFHGNVAHREFIKYQDFKIDLIFQCSTVISLYKAFKAYLVRPLEDRNLSTTRAKRKSCLKIFSLPRELEADELDK</sequence>
<proteinExistence type="inferred from homology"/>
<dbReference type="PRINTS" id="PR00622">
    <property type="entry name" value="HISTONEH3"/>
</dbReference>
<dbReference type="PANTHER" id="PTHR11426">
    <property type="entry name" value="HISTONE H3"/>
    <property type="match status" value="1"/>
</dbReference>
<organism evidence="2 3">
    <name type="scientific">Lepeophtheirus salmonis</name>
    <name type="common">Salmon louse</name>
    <name type="synonym">Caligus salmonis</name>
    <dbReference type="NCBI Taxonomy" id="72036"/>
    <lineage>
        <taxon>Eukaryota</taxon>
        <taxon>Metazoa</taxon>
        <taxon>Ecdysozoa</taxon>
        <taxon>Arthropoda</taxon>
        <taxon>Crustacea</taxon>
        <taxon>Multicrustacea</taxon>
        <taxon>Hexanauplia</taxon>
        <taxon>Copepoda</taxon>
        <taxon>Siphonostomatoida</taxon>
        <taxon>Caligidae</taxon>
        <taxon>Lepeophtheirus</taxon>
    </lineage>
</organism>
<dbReference type="SUPFAM" id="SSF47113">
    <property type="entry name" value="Histone-fold"/>
    <property type="match status" value="1"/>
</dbReference>
<dbReference type="GO" id="GO:0030527">
    <property type="term" value="F:structural constituent of chromatin"/>
    <property type="evidence" value="ECO:0007669"/>
    <property type="project" value="InterPro"/>
</dbReference>